<protein>
    <submittedName>
        <fullName evidence="2">Uncharacterized protein</fullName>
    </submittedName>
</protein>
<feature type="compositionally biased region" description="Polar residues" evidence="1">
    <location>
        <begin position="375"/>
        <end position="385"/>
    </location>
</feature>
<evidence type="ECO:0000313" key="2">
    <source>
        <dbReference type="EMBL" id="CUI14090.1"/>
    </source>
</evidence>
<feature type="compositionally biased region" description="Basic and acidic residues" evidence="1">
    <location>
        <begin position="446"/>
        <end position="465"/>
    </location>
</feature>
<gene>
    <name evidence="2" type="ORF">BSAL_69205</name>
</gene>
<evidence type="ECO:0000256" key="1">
    <source>
        <dbReference type="SAM" id="MobiDB-lite"/>
    </source>
</evidence>
<feature type="compositionally biased region" description="Low complexity" evidence="1">
    <location>
        <begin position="114"/>
        <end position="141"/>
    </location>
</feature>
<organism evidence="2 3">
    <name type="scientific">Bodo saltans</name>
    <name type="common">Flagellated protozoan</name>
    <dbReference type="NCBI Taxonomy" id="75058"/>
    <lineage>
        <taxon>Eukaryota</taxon>
        <taxon>Discoba</taxon>
        <taxon>Euglenozoa</taxon>
        <taxon>Kinetoplastea</taxon>
        <taxon>Metakinetoplastina</taxon>
        <taxon>Eubodonida</taxon>
        <taxon>Bodonidae</taxon>
        <taxon>Bodo</taxon>
    </lineage>
</organism>
<dbReference type="Proteomes" id="UP000051952">
    <property type="component" value="Unassembled WGS sequence"/>
</dbReference>
<feature type="compositionally biased region" description="Basic and acidic residues" evidence="1">
    <location>
        <begin position="396"/>
        <end position="407"/>
    </location>
</feature>
<proteinExistence type="predicted"/>
<sequence>MSPSDTSSPSVSFSPTTTGTITPTSTQNISGSRNPSSSNGSFSMSFSHTRTTTSSLSPSLSATVTATITPPPTPTPTFVASFSDSQTTSRTLSTTGSPTDSSSLSASKSRTHTDSATASRSQSASLSKSDSPSFSDTPSEALSDSVTVSSTLSLTLSSSLSESRTSVTPYFITSSPSKSHTADATASRTIFANRDPTAISTTRVTLKFFGAQWEAILSDPVAAAAFTLVFIDSIASGLGIPSRFIVNVRFSIGSLIVVFDVLRNTEFQISDSQLASALNNNEIYSTALGYYTNVTGDVSAGLLEPVVLVQILPAGGPVCGEVCIGLCSGASVLVASAAFSLWYIFFYRAAELRARAKKRQLRQTQKQENEPLEPSSASETDSEPFNESVIPPSGSKMREPFDAHENVFDNEDDHNDERRAGNAFDFSSPYGAPEGEDQSPRPQFESSREPFEGFEAKEPLFDASRRSQPKADSNSQPLSRCASTSSVDIKPPPAASAFEGE</sequence>
<dbReference type="VEuPathDB" id="TriTrypDB:BSAL_69205"/>
<reference evidence="3" key="1">
    <citation type="submission" date="2015-09" db="EMBL/GenBank/DDBJ databases">
        <authorList>
            <consortium name="Pathogen Informatics"/>
        </authorList>
    </citation>
    <scope>NUCLEOTIDE SEQUENCE [LARGE SCALE GENOMIC DNA]</scope>
    <source>
        <strain evidence="3">Lake Konstanz</strain>
    </source>
</reference>
<feature type="compositionally biased region" description="Polar residues" evidence="1">
    <location>
        <begin position="78"/>
        <end position="108"/>
    </location>
</feature>
<feature type="region of interest" description="Disordered" evidence="1">
    <location>
        <begin position="361"/>
        <end position="501"/>
    </location>
</feature>
<evidence type="ECO:0000313" key="3">
    <source>
        <dbReference type="Proteomes" id="UP000051952"/>
    </source>
</evidence>
<dbReference type="EMBL" id="CYKH01000486">
    <property type="protein sequence ID" value="CUI14090.1"/>
    <property type="molecule type" value="Genomic_DNA"/>
</dbReference>
<accession>A0A0S4KKQ2</accession>
<name>A0A0S4KKQ2_BODSA</name>
<dbReference type="AlphaFoldDB" id="A0A0S4KKQ2"/>
<feature type="compositionally biased region" description="Low complexity" evidence="1">
    <location>
        <begin position="1"/>
        <end position="68"/>
    </location>
</feature>
<keyword evidence="3" id="KW-1185">Reference proteome</keyword>
<feature type="region of interest" description="Disordered" evidence="1">
    <location>
        <begin position="1"/>
        <end position="141"/>
    </location>
</feature>
<feature type="compositionally biased region" description="Polar residues" evidence="1">
    <location>
        <begin position="470"/>
        <end position="487"/>
    </location>
</feature>